<dbReference type="AlphaFoldDB" id="A0A4Q0SWL2"/>
<protein>
    <submittedName>
        <fullName evidence="1">Uncharacterized protein</fullName>
    </submittedName>
</protein>
<reference evidence="1 2" key="1">
    <citation type="submission" date="2018-11" db="EMBL/GenBank/DDBJ databases">
        <authorList>
            <person name="Mardanov A.V."/>
            <person name="Ravin N.V."/>
            <person name="Dedysh S.N."/>
        </authorList>
    </citation>
    <scope>NUCLEOTIDE SEQUENCE [LARGE SCALE GENOMIC DNA]</scope>
    <source>
        <strain evidence="1 2">AF10</strain>
    </source>
</reference>
<proteinExistence type="predicted"/>
<evidence type="ECO:0000313" key="1">
    <source>
        <dbReference type="EMBL" id="RXH53958.1"/>
    </source>
</evidence>
<comment type="caution">
    <text evidence="1">The sequence shown here is derived from an EMBL/GenBank/DDBJ whole genome shotgun (WGS) entry which is preliminary data.</text>
</comment>
<accession>A0A4Q0SWL2</accession>
<keyword evidence="2" id="KW-1185">Reference proteome</keyword>
<sequence length="50" mass="5887">MVVRIRFMMVLVANSMLDLRWHIKHNRELSGVIEQQNAEEVFRGIIAYDG</sequence>
<dbReference type="EMBL" id="RDSM01000006">
    <property type="protein sequence ID" value="RXH53958.1"/>
    <property type="molecule type" value="Genomic_DNA"/>
</dbReference>
<gene>
    <name evidence="1" type="ORF">GRAN_4927</name>
</gene>
<name>A0A4Q0SWL2_9BACT</name>
<reference evidence="2" key="2">
    <citation type="submission" date="2019-02" db="EMBL/GenBank/DDBJ databases">
        <title>Granulicella sibirica sp. nov., a psychrotolerant acidobacterium isolated from an organic soil layer in forested tundra, West Siberia.</title>
        <authorList>
            <person name="Oshkin I.Y."/>
            <person name="Kulichevskaya I.S."/>
            <person name="Rijpstra W.I.C."/>
            <person name="Sinninghe Damste J.S."/>
            <person name="Rakitin A.L."/>
            <person name="Ravin N.V."/>
            <person name="Dedysh S.N."/>
        </authorList>
    </citation>
    <scope>NUCLEOTIDE SEQUENCE [LARGE SCALE GENOMIC DNA]</scope>
    <source>
        <strain evidence="2">AF10</strain>
    </source>
</reference>
<evidence type="ECO:0000313" key="2">
    <source>
        <dbReference type="Proteomes" id="UP000289437"/>
    </source>
</evidence>
<dbReference type="Proteomes" id="UP000289437">
    <property type="component" value="Unassembled WGS sequence"/>
</dbReference>
<organism evidence="1 2">
    <name type="scientific">Granulicella sibirica</name>
    <dbReference type="NCBI Taxonomy" id="2479048"/>
    <lineage>
        <taxon>Bacteria</taxon>
        <taxon>Pseudomonadati</taxon>
        <taxon>Acidobacteriota</taxon>
        <taxon>Terriglobia</taxon>
        <taxon>Terriglobales</taxon>
        <taxon>Acidobacteriaceae</taxon>
        <taxon>Granulicella</taxon>
    </lineage>
</organism>